<reference evidence="3" key="1">
    <citation type="submission" date="2016-06" db="UniProtKB">
        <authorList>
            <consortium name="WormBaseParasite"/>
        </authorList>
    </citation>
    <scope>IDENTIFICATION</scope>
</reference>
<sequence>MPISRSTTPKISRKPSNLEQLLFPSLTASTNTDNCSTPESQTAVTAHALITVNQPLNLPMSSDANSHILMPTSFQYKTVQTNNQSQVNEQGRVLLYLLI</sequence>
<evidence type="ECO:0000313" key="2">
    <source>
        <dbReference type="Proteomes" id="UP000267606"/>
    </source>
</evidence>
<dbReference type="EMBL" id="UZAJ01018409">
    <property type="protein sequence ID" value="VDO82099.1"/>
    <property type="molecule type" value="Genomic_DNA"/>
</dbReference>
<dbReference type="Proteomes" id="UP000267606">
    <property type="component" value="Unassembled WGS sequence"/>
</dbReference>
<dbReference type="AlphaFoldDB" id="A0A183HXA8"/>
<protein>
    <submittedName>
        <fullName evidence="1 3">Uncharacterized protein</fullName>
    </submittedName>
</protein>
<reference evidence="1 2" key="2">
    <citation type="submission" date="2018-11" db="EMBL/GenBank/DDBJ databases">
        <authorList>
            <consortium name="Pathogen Informatics"/>
        </authorList>
    </citation>
    <scope>NUCLEOTIDE SEQUENCE [LARGE SCALE GENOMIC DNA]</scope>
</reference>
<evidence type="ECO:0000313" key="3">
    <source>
        <dbReference type="WBParaSite" id="OFLC_0001212001-mRNA-1"/>
    </source>
</evidence>
<name>A0A183HXA8_9BILA</name>
<organism evidence="3">
    <name type="scientific">Onchocerca flexuosa</name>
    <dbReference type="NCBI Taxonomy" id="387005"/>
    <lineage>
        <taxon>Eukaryota</taxon>
        <taxon>Metazoa</taxon>
        <taxon>Ecdysozoa</taxon>
        <taxon>Nematoda</taxon>
        <taxon>Chromadorea</taxon>
        <taxon>Rhabditida</taxon>
        <taxon>Spirurina</taxon>
        <taxon>Spiruromorpha</taxon>
        <taxon>Filarioidea</taxon>
        <taxon>Onchocercidae</taxon>
        <taxon>Onchocerca</taxon>
    </lineage>
</organism>
<dbReference type="WBParaSite" id="OFLC_0001212001-mRNA-1">
    <property type="protein sequence ID" value="OFLC_0001212001-mRNA-1"/>
    <property type="gene ID" value="OFLC_0001212001"/>
</dbReference>
<accession>A0A183HXA8</accession>
<evidence type="ECO:0000313" key="1">
    <source>
        <dbReference type="EMBL" id="VDO82099.1"/>
    </source>
</evidence>
<keyword evidence="2" id="KW-1185">Reference proteome</keyword>
<gene>
    <name evidence="1" type="ORF">OFLC_LOCUS12121</name>
</gene>
<proteinExistence type="predicted"/>